<evidence type="ECO:0000256" key="3">
    <source>
        <dbReference type="ARBA" id="ARBA00023797"/>
    </source>
</evidence>
<dbReference type="PANTHER" id="PTHR19384">
    <property type="entry name" value="NITRIC OXIDE SYNTHASE-RELATED"/>
    <property type="match status" value="1"/>
</dbReference>
<keyword evidence="7" id="KW-0808">Transferase</keyword>
<dbReference type="InterPro" id="IPR008254">
    <property type="entry name" value="Flavodoxin/NO_synth"/>
</dbReference>
<dbReference type="GO" id="GO:0005829">
    <property type="term" value="C:cytosol"/>
    <property type="evidence" value="ECO:0007669"/>
    <property type="project" value="TreeGrafter"/>
</dbReference>
<dbReference type="GO" id="GO:0004783">
    <property type="term" value="F:sulfite reductase (NADPH) activity"/>
    <property type="evidence" value="ECO:0007669"/>
    <property type="project" value="TreeGrafter"/>
</dbReference>
<dbReference type="GO" id="GO:0010181">
    <property type="term" value="F:FMN binding"/>
    <property type="evidence" value="ECO:0007669"/>
    <property type="project" value="InterPro"/>
</dbReference>
<keyword evidence="4" id="KW-0472">Membrane</keyword>
<evidence type="ECO:0000256" key="4">
    <source>
        <dbReference type="SAM" id="Phobius"/>
    </source>
</evidence>
<dbReference type="PRINTS" id="PR00371">
    <property type="entry name" value="FPNCR"/>
</dbReference>
<dbReference type="AlphaFoldDB" id="A0A2K9MHP3"/>
<evidence type="ECO:0000256" key="1">
    <source>
        <dbReference type="ARBA" id="ARBA00022630"/>
    </source>
</evidence>
<dbReference type="InterPro" id="IPR017927">
    <property type="entry name" value="FAD-bd_FR_type"/>
</dbReference>
<dbReference type="Gene3D" id="3.40.50.360">
    <property type="match status" value="1"/>
</dbReference>
<organism evidence="7 8">
    <name type="scientific">Paracoccus jeotgali</name>
    <dbReference type="NCBI Taxonomy" id="2065379"/>
    <lineage>
        <taxon>Bacteria</taxon>
        <taxon>Pseudomonadati</taxon>
        <taxon>Pseudomonadota</taxon>
        <taxon>Alphaproteobacteria</taxon>
        <taxon>Rhodobacterales</taxon>
        <taxon>Paracoccaceae</taxon>
        <taxon>Paracoccus</taxon>
    </lineage>
</organism>
<dbReference type="Gene3D" id="3.40.50.80">
    <property type="entry name" value="Nucleotide-binding domain of ferredoxin-NADP reductase (FNR) module"/>
    <property type="match status" value="1"/>
</dbReference>
<dbReference type="CDD" id="cd06201">
    <property type="entry name" value="SiR_like2"/>
    <property type="match status" value="1"/>
</dbReference>
<name>A0A2K9MHP3_9RHOB</name>
<keyword evidence="8" id="KW-1185">Reference proteome</keyword>
<dbReference type="InterPro" id="IPR029039">
    <property type="entry name" value="Flavoprotein-like_sf"/>
</dbReference>
<reference evidence="8" key="1">
    <citation type="submission" date="2017-12" db="EMBL/GenBank/DDBJ databases">
        <title>Genomic analysis of Paracoccus sp. CBA4604.</title>
        <authorList>
            <person name="Roh S.W."/>
            <person name="Kim J.Y."/>
            <person name="Kim J.S."/>
        </authorList>
    </citation>
    <scope>NUCLEOTIDE SEQUENCE [LARGE SCALE GENOMIC DNA]</scope>
    <source>
        <strain evidence="8">CBA4604</strain>
    </source>
</reference>
<dbReference type="Pfam" id="PF00175">
    <property type="entry name" value="NAD_binding_1"/>
    <property type="match status" value="1"/>
</dbReference>
<dbReference type="OrthoDB" id="9816402at2"/>
<dbReference type="InterPro" id="IPR017938">
    <property type="entry name" value="Riboflavin_synthase-like_b-brl"/>
</dbReference>
<dbReference type="InterPro" id="IPR005625">
    <property type="entry name" value="PepSY-ass_TM"/>
</dbReference>
<dbReference type="InterPro" id="IPR039261">
    <property type="entry name" value="FNR_nucleotide-bd"/>
</dbReference>
<dbReference type="SUPFAM" id="SSF63380">
    <property type="entry name" value="Riboflavin synthase domain-like"/>
    <property type="match status" value="1"/>
</dbReference>
<evidence type="ECO:0000259" key="6">
    <source>
        <dbReference type="PROSITE" id="PS51384"/>
    </source>
</evidence>
<dbReference type="KEGG" id="paru:CYR75_13425"/>
<dbReference type="SUPFAM" id="SSF52218">
    <property type="entry name" value="Flavoproteins"/>
    <property type="match status" value="1"/>
</dbReference>
<dbReference type="EMBL" id="CP025583">
    <property type="protein sequence ID" value="AUM75159.1"/>
    <property type="molecule type" value="Genomic_DNA"/>
</dbReference>
<dbReference type="GO" id="GO:0016740">
    <property type="term" value="F:transferase activity"/>
    <property type="evidence" value="ECO:0007669"/>
    <property type="project" value="UniProtKB-KW"/>
</dbReference>
<dbReference type="PANTHER" id="PTHR19384:SF17">
    <property type="entry name" value="NADPH--CYTOCHROME P450 REDUCTASE"/>
    <property type="match status" value="1"/>
</dbReference>
<dbReference type="EC" id="1.6.2.4" evidence="3"/>
<keyword evidence="2" id="KW-0288">FMN</keyword>
<dbReference type="Pfam" id="PF00258">
    <property type="entry name" value="Flavodoxin_1"/>
    <property type="match status" value="1"/>
</dbReference>
<keyword evidence="4" id="KW-0812">Transmembrane</keyword>
<accession>A0A2K9MHP3</accession>
<evidence type="ECO:0000313" key="7">
    <source>
        <dbReference type="EMBL" id="AUM75159.1"/>
    </source>
</evidence>
<dbReference type="InterPro" id="IPR001709">
    <property type="entry name" value="Flavoprot_Pyr_Nucl_cyt_Rdtase"/>
</dbReference>
<dbReference type="Gene3D" id="2.40.30.10">
    <property type="entry name" value="Translation factors"/>
    <property type="match status" value="1"/>
</dbReference>
<feature type="domain" description="FAD-binding FR-type" evidence="6">
    <location>
        <begin position="485"/>
        <end position="598"/>
    </location>
</feature>
<keyword evidence="4" id="KW-1133">Transmembrane helix</keyword>
<dbReference type="PROSITE" id="PS50902">
    <property type="entry name" value="FLAVODOXIN_LIKE"/>
    <property type="match status" value="1"/>
</dbReference>
<evidence type="ECO:0000256" key="2">
    <source>
        <dbReference type="ARBA" id="ARBA00022643"/>
    </source>
</evidence>
<feature type="transmembrane region" description="Helical" evidence="4">
    <location>
        <begin position="122"/>
        <end position="143"/>
    </location>
</feature>
<dbReference type="InterPro" id="IPR001433">
    <property type="entry name" value="OxRdtase_FAD/NAD-bd"/>
</dbReference>
<keyword evidence="1" id="KW-0285">Flavoprotein</keyword>
<protein>
    <recommendedName>
        <fullName evidence="3">NADPH--hemoprotein reductase</fullName>
        <ecNumber evidence="3">1.6.2.4</ecNumber>
    </recommendedName>
</protein>
<feature type="domain" description="Flavodoxin-like" evidence="5">
    <location>
        <begin position="333"/>
        <end position="469"/>
    </location>
</feature>
<evidence type="ECO:0000313" key="8">
    <source>
        <dbReference type="Proteomes" id="UP000234882"/>
    </source>
</evidence>
<dbReference type="Proteomes" id="UP000234882">
    <property type="component" value="Chromosome"/>
</dbReference>
<dbReference type="RefSeq" id="WP_101500504.1">
    <property type="nucleotide sequence ID" value="NZ_CP025583.1"/>
</dbReference>
<dbReference type="SUPFAM" id="SSF52343">
    <property type="entry name" value="Ferredoxin reductase-like, C-terminal NADP-linked domain"/>
    <property type="match status" value="1"/>
</dbReference>
<sequence length="735" mass="77555">MIRAFHRCPGLLALALVTILALSGAALSVFPAAERLASPQAEAGLSVATLAARIQAAYPGVEQIRRQPSGRITAYWFDGNTPGAAVIDPATGQGVASADPNRAQRWLTRLHRSLFLGDGGRIAMAAGAASMLALSLSGAVLVARRVGGWRRWFGRLRGPLAGRVHVEIARLAVIGLLLSSASGLWMSASTFDLLPDGGSPPAFPTEVSGATGVAPDRMPVLQQTPLATLRELSFPAPGDPTDVFTLKTDRGTGYLDQGSGELRGWADLTGWSRVSETLYMLHTGQGAALLGLVLGLMALGVPVMGATGVLIWHAGRRGRPRIRGNQPAGRAETILLVGSEGGSTWGFAATLHAALTAGGQRVHIGPMSGFAPGRYAQAQRIILLAATYGDGAAPASAKGFLDRLRDTDGTRAIPLAVLGFGDRSFPAYCAFAKAVAQEASAKGWPELMPFDSIDRQSPQDFARWGRALGQVLGLDLALAHQPVLPKTATLTLISRRDYGAEVQAPAAILRFALPRVSVWQRLSRGGFARFSAGDLIGILPEGSAVPRLYSLASGRRDGFIEIVVRRHPGGLASSQLTALAPGDRVTAFLRRNPAFRPGRGRTPLILIGAGTGIGPLAGFVRGNARRRPIHLFFGLRDPQSDFFYDEELLGWREAGRLTRLVTAVSRAERPHHVQDALRGEAAEIVRLIRGGARVMVCGGRDMATGVADALAEILAPAGLSPAALKAGGRYVEDVY</sequence>
<evidence type="ECO:0000259" key="5">
    <source>
        <dbReference type="PROSITE" id="PS50902"/>
    </source>
</evidence>
<proteinExistence type="predicted"/>
<dbReference type="Pfam" id="PF03929">
    <property type="entry name" value="PepSY_TM"/>
    <property type="match status" value="1"/>
</dbReference>
<gene>
    <name evidence="7" type="ORF">CYR75_13425</name>
</gene>
<dbReference type="PROSITE" id="PS51384">
    <property type="entry name" value="FAD_FR"/>
    <property type="match status" value="1"/>
</dbReference>
<dbReference type="GO" id="GO:0050660">
    <property type="term" value="F:flavin adenine dinucleotide binding"/>
    <property type="evidence" value="ECO:0007669"/>
    <property type="project" value="TreeGrafter"/>
</dbReference>
<feature type="transmembrane region" description="Helical" evidence="4">
    <location>
        <begin position="287"/>
        <end position="312"/>
    </location>
</feature>